<protein>
    <submittedName>
        <fullName evidence="1">Uncharacterized protein</fullName>
    </submittedName>
</protein>
<evidence type="ECO:0000313" key="1">
    <source>
        <dbReference type="EMBL" id="RWX43117.1"/>
    </source>
</evidence>
<organism evidence="1 2">
    <name type="scientific">Candidatus Electrothrix aarhusensis</name>
    <dbReference type="NCBI Taxonomy" id="1859131"/>
    <lineage>
        <taxon>Bacteria</taxon>
        <taxon>Pseudomonadati</taxon>
        <taxon>Thermodesulfobacteriota</taxon>
        <taxon>Desulfobulbia</taxon>
        <taxon>Desulfobulbales</taxon>
        <taxon>Desulfobulbaceae</taxon>
        <taxon>Candidatus Electrothrix</taxon>
    </lineage>
</organism>
<dbReference type="Proteomes" id="UP000287853">
    <property type="component" value="Unassembled WGS sequence"/>
</dbReference>
<name>A0A444IQR2_9BACT</name>
<gene>
    <name evidence="1" type="ORF">H206_00548</name>
</gene>
<comment type="caution">
    <text evidence="1">The sequence shown here is derived from an EMBL/GenBank/DDBJ whole genome shotgun (WGS) entry which is preliminary data.</text>
</comment>
<accession>A0A444IQR2</accession>
<reference evidence="1 2" key="1">
    <citation type="submission" date="2017-01" db="EMBL/GenBank/DDBJ databases">
        <title>The cable genome- insights into the physiology and evolution of filamentous bacteria capable of sulfide oxidation via long distance electron transfer.</title>
        <authorList>
            <person name="Schreiber L."/>
            <person name="Bjerg J.T."/>
            <person name="Boggild A."/>
            <person name="Van De Vossenberg J."/>
            <person name="Meysman F."/>
            <person name="Nielsen L.P."/>
            <person name="Schramm A."/>
            <person name="Kjeldsen K.U."/>
        </authorList>
    </citation>
    <scope>NUCLEOTIDE SEQUENCE [LARGE SCALE GENOMIC DNA]</scope>
    <source>
        <strain evidence="1">MCF</strain>
    </source>
</reference>
<dbReference type="EMBL" id="MTKO01000129">
    <property type="protein sequence ID" value="RWX43117.1"/>
    <property type="molecule type" value="Genomic_DNA"/>
</dbReference>
<keyword evidence="2" id="KW-1185">Reference proteome</keyword>
<feature type="non-terminal residue" evidence="1">
    <location>
        <position position="1"/>
    </location>
</feature>
<evidence type="ECO:0000313" key="2">
    <source>
        <dbReference type="Proteomes" id="UP000287853"/>
    </source>
</evidence>
<proteinExistence type="predicted"/>
<sequence>LLPQDQITLLNRSILSEEILANLACDIYGMEGEALWVTKYIAQHHILYTSYPRDLLCIGEYNLQLTAACQYSFISFEVQVNLGLLPLERIDTYLSDLHKKAHLERMQTSYTRAKLEPLPKETIEPLVIVNPYTRGLKKLMLAFIEPDAEQADQLYQEAADHLWHIRYYHVEALNFYAKFLQEQEDARFTDIHQQGMELAQKHHYRFLQYRFEELVEPTGLAYDSRNYPLPDNQDFSEYINFLIKQNQARKRGKRR</sequence>
<dbReference type="AlphaFoldDB" id="A0A444IQR2"/>